<dbReference type="OrthoDB" id="9836094at2"/>
<sequence length="119" mass="13937">MKKGAGRTALIILIISFILQIIPNVIYINKKFPFHSHNQLLPKNLYISNHIINKRHENYSNPKNSLRVSNLNNNIIMFSDYSITKPLQNDKPFDHRKSIRQTIPNFFHGSNNKHPYIQS</sequence>
<evidence type="ECO:0000256" key="1">
    <source>
        <dbReference type="SAM" id="Phobius"/>
    </source>
</evidence>
<evidence type="ECO:0000313" key="2">
    <source>
        <dbReference type="EMBL" id="EPR13580.1"/>
    </source>
</evidence>
<proteinExistence type="predicted"/>
<dbReference type="AlphaFoldDB" id="U4R4Y0"/>
<comment type="caution">
    <text evidence="2">The sequence shown here is derived from an EMBL/GenBank/DDBJ whole genome shotgun (WGS) entry which is preliminary data.</text>
</comment>
<accession>U4R4Y0</accession>
<reference evidence="2 3" key="1">
    <citation type="journal article" date="2013" name="Genome Announc.">
        <title>Draft Genome Sequence of the Cellulolytic Bacterium Clostridium papyrosolvens C7 (ATCC 700395).</title>
        <authorList>
            <person name="Zepeda V."/>
            <person name="Dassa B."/>
            <person name="Borovok I."/>
            <person name="Lamed R."/>
            <person name="Bayer E.A."/>
            <person name="Cate J.H."/>
        </authorList>
    </citation>
    <scope>NUCLEOTIDE SEQUENCE [LARGE SCALE GENOMIC DNA]</scope>
    <source>
        <strain evidence="2 3">C7</strain>
    </source>
</reference>
<dbReference type="Proteomes" id="UP000016860">
    <property type="component" value="Unassembled WGS sequence"/>
</dbReference>
<keyword evidence="1" id="KW-1133">Transmembrane helix</keyword>
<evidence type="ECO:0000313" key="3">
    <source>
        <dbReference type="Proteomes" id="UP000016860"/>
    </source>
</evidence>
<protein>
    <submittedName>
        <fullName evidence="2">Uncharacterized protein</fullName>
    </submittedName>
</protein>
<dbReference type="STRING" id="1330534.L323_03805"/>
<keyword evidence="1" id="KW-0812">Transmembrane</keyword>
<organism evidence="2 3">
    <name type="scientific">Ruminiclostridium papyrosolvens C7</name>
    <dbReference type="NCBI Taxonomy" id="1330534"/>
    <lineage>
        <taxon>Bacteria</taxon>
        <taxon>Bacillati</taxon>
        <taxon>Bacillota</taxon>
        <taxon>Clostridia</taxon>
        <taxon>Eubacteriales</taxon>
        <taxon>Oscillospiraceae</taxon>
        <taxon>Ruminiclostridium</taxon>
    </lineage>
</organism>
<feature type="transmembrane region" description="Helical" evidence="1">
    <location>
        <begin position="9"/>
        <end position="28"/>
    </location>
</feature>
<dbReference type="EMBL" id="ATAY01000019">
    <property type="protein sequence ID" value="EPR13580.1"/>
    <property type="molecule type" value="Genomic_DNA"/>
</dbReference>
<name>U4R4Y0_9FIRM</name>
<keyword evidence="1" id="KW-0472">Membrane</keyword>
<gene>
    <name evidence="2" type="ORF">L323_03805</name>
</gene>